<evidence type="ECO:0000313" key="6">
    <source>
        <dbReference type="EMBL" id="THC93465.1"/>
    </source>
</evidence>
<dbReference type="GO" id="GO:0000981">
    <property type="term" value="F:DNA-binding transcription factor activity, RNA polymerase II-specific"/>
    <property type="evidence" value="ECO:0007669"/>
    <property type="project" value="InterPro"/>
</dbReference>
<dbReference type="AlphaFoldDB" id="A0A4S3JEF1"/>
<protein>
    <recommendedName>
        <fullName evidence="9">Transcription factor domain-containing protein</fullName>
    </recommendedName>
</protein>
<reference evidence="6 7" key="1">
    <citation type="submission" date="2019-03" db="EMBL/GenBank/DDBJ databases">
        <title>The genome sequence of a newly discovered highly antifungal drug resistant Aspergillus species, Aspergillus tanneri NIH 1004.</title>
        <authorList>
            <person name="Mounaud S."/>
            <person name="Singh I."/>
            <person name="Joardar V."/>
            <person name="Pakala S."/>
            <person name="Pakala S."/>
            <person name="Venepally P."/>
            <person name="Hoover J."/>
            <person name="Nierman W."/>
            <person name="Chung J."/>
            <person name="Losada L."/>
        </authorList>
    </citation>
    <scope>NUCLEOTIDE SEQUENCE [LARGE SCALE GENOMIC DNA]</scope>
    <source>
        <strain evidence="6 7">NIH1004</strain>
    </source>
</reference>
<keyword evidence="2" id="KW-0238">DNA-binding</keyword>
<dbReference type="InterPro" id="IPR053187">
    <property type="entry name" value="Notoamide_regulator"/>
</dbReference>
<evidence type="ECO:0000256" key="3">
    <source>
        <dbReference type="ARBA" id="ARBA00023163"/>
    </source>
</evidence>
<keyword evidence="4" id="KW-0539">Nucleus</keyword>
<sequence length="663" mass="75023">MTNRRERVIAPALAGHSTGSLAIPPRRRNVSRACRKCQTKKTKVRSASAPLRDISSLALAINPDQCTGGVPCQRCRENNDICIVDEEADERRKIVLKRRLESLEHDRKCFLRLVEILQDRDRTNSSNIISLIRSDAASLEEIRLRLAVTHPSTGSSGSPSMCEQIDGDGISRQESVPSTRRKIMDIKRLTDSPLYRVSAHPWTSVTHDNDFVSHLVSLYFSWDHLVLNWIDRDLFIRDMQSGMLNSQFCSPLLVNSVLAVACFYSDWPEAFTIDGDPTSRGFHFLAEAKDLLAREEGRVSLPTLQGLGCIYTSTCIIGKDRLGWKYLVEIGDCARQLAARRSRLVAEARDKMQMDRALNTAVFGLFSLTPTAALTLQKPPVMKKPSLDRKHSPGDHDPGDTWVSYPMRTGPVPAHTNCVTNALFELQLIAWDISNYLFDEPHPYADVEAMVDSFHDRLERWSSRIPQCISVGHETTPAAMDMHMRYHAIVLTIFGFLRNQPDMSEPVISMERARYLRNSSARHIHDIIHSYRSQWPMDCMPMSYMQYVTVALFTLLEDPRAAENHAALVDLCSVLHALACRALLPKGLLRLVQLTAQQKTGLPLEMHNLFRDFESELWTADDRARFSSLYPNFAVTVQGGEGEAELDEVLEKWDTLSFESRGR</sequence>
<dbReference type="STRING" id="1220188.A0A4S3JEF1"/>
<name>A0A4S3JEF1_9EURO</name>
<dbReference type="GeneID" id="54327914"/>
<dbReference type="Proteomes" id="UP000324241">
    <property type="component" value="Unassembled WGS sequence"/>
</dbReference>
<dbReference type="GO" id="GO:0008270">
    <property type="term" value="F:zinc ion binding"/>
    <property type="evidence" value="ECO:0007669"/>
    <property type="project" value="InterPro"/>
</dbReference>
<dbReference type="OrthoDB" id="2593732at2759"/>
<dbReference type="PANTHER" id="PTHR47256">
    <property type="entry name" value="ZN(II)2CYS6 TRANSCRIPTION FACTOR (EUROFUNG)-RELATED"/>
    <property type="match status" value="1"/>
</dbReference>
<evidence type="ECO:0000256" key="4">
    <source>
        <dbReference type="ARBA" id="ARBA00023242"/>
    </source>
</evidence>
<organism evidence="6 7">
    <name type="scientific">Aspergillus tanneri</name>
    <dbReference type="NCBI Taxonomy" id="1220188"/>
    <lineage>
        <taxon>Eukaryota</taxon>
        <taxon>Fungi</taxon>
        <taxon>Dikarya</taxon>
        <taxon>Ascomycota</taxon>
        <taxon>Pezizomycotina</taxon>
        <taxon>Eurotiomycetes</taxon>
        <taxon>Eurotiomycetidae</taxon>
        <taxon>Eurotiales</taxon>
        <taxon>Aspergillaceae</taxon>
        <taxon>Aspergillus</taxon>
        <taxon>Aspergillus subgen. Circumdati</taxon>
    </lineage>
</organism>
<dbReference type="CDD" id="cd12148">
    <property type="entry name" value="fungal_TF_MHR"/>
    <property type="match status" value="1"/>
</dbReference>
<reference evidence="5 8" key="2">
    <citation type="submission" date="2019-08" db="EMBL/GenBank/DDBJ databases">
        <title>The genome sequence of a newly discovered highly antifungal drug resistant Aspergillus species, Aspergillus tanneri NIH 1004.</title>
        <authorList>
            <person name="Mounaud S."/>
            <person name="Singh I."/>
            <person name="Joardar V."/>
            <person name="Pakala S."/>
            <person name="Pakala S."/>
            <person name="Venepally P."/>
            <person name="Chung J.K."/>
            <person name="Losada L."/>
            <person name="Nierman W.C."/>
        </authorList>
    </citation>
    <scope>NUCLEOTIDE SEQUENCE [LARGE SCALE GENOMIC DNA]</scope>
    <source>
        <strain evidence="5 8">NIH1004</strain>
    </source>
</reference>
<keyword evidence="3" id="KW-0804">Transcription</keyword>
<gene>
    <name evidence="5" type="ORF">ATNIH1004_005212</name>
    <name evidence="6" type="ORF">EYZ11_007050</name>
</gene>
<dbReference type="Gene3D" id="4.10.240.10">
    <property type="entry name" value="Zn(2)-C6 fungal-type DNA-binding domain"/>
    <property type="match status" value="1"/>
</dbReference>
<dbReference type="InterPro" id="IPR036864">
    <property type="entry name" value="Zn2-C6_fun-type_DNA-bd_sf"/>
</dbReference>
<accession>A0A4S3JEF1</accession>
<proteinExistence type="predicted"/>
<keyword evidence="7" id="KW-1185">Reference proteome</keyword>
<dbReference type="Proteomes" id="UP000308092">
    <property type="component" value="Unassembled WGS sequence"/>
</dbReference>
<dbReference type="EMBL" id="QUQM01000003">
    <property type="protein sequence ID" value="KAA8649311.1"/>
    <property type="molecule type" value="Genomic_DNA"/>
</dbReference>
<evidence type="ECO:0008006" key="9">
    <source>
        <dbReference type="Google" id="ProtNLM"/>
    </source>
</evidence>
<evidence type="ECO:0000256" key="2">
    <source>
        <dbReference type="ARBA" id="ARBA00023125"/>
    </source>
</evidence>
<keyword evidence="1" id="KW-0805">Transcription regulation</keyword>
<dbReference type="RefSeq" id="XP_033428672.1">
    <property type="nucleotide sequence ID" value="XM_033569866.1"/>
</dbReference>
<dbReference type="EMBL" id="SOSA01000263">
    <property type="protein sequence ID" value="THC93465.1"/>
    <property type="molecule type" value="Genomic_DNA"/>
</dbReference>
<dbReference type="PANTHER" id="PTHR47256:SF1">
    <property type="entry name" value="ZN(II)2CYS6 TRANSCRIPTION FACTOR (EUROFUNG)"/>
    <property type="match status" value="1"/>
</dbReference>
<comment type="caution">
    <text evidence="6">The sequence shown here is derived from an EMBL/GenBank/DDBJ whole genome shotgun (WGS) entry which is preliminary data.</text>
</comment>
<evidence type="ECO:0000313" key="7">
    <source>
        <dbReference type="Proteomes" id="UP000308092"/>
    </source>
</evidence>
<evidence type="ECO:0000256" key="1">
    <source>
        <dbReference type="ARBA" id="ARBA00023015"/>
    </source>
</evidence>
<dbReference type="VEuPathDB" id="FungiDB:EYZ11_007050"/>
<dbReference type="GO" id="GO:0003677">
    <property type="term" value="F:DNA binding"/>
    <property type="evidence" value="ECO:0007669"/>
    <property type="project" value="UniProtKB-KW"/>
</dbReference>
<evidence type="ECO:0000313" key="8">
    <source>
        <dbReference type="Proteomes" id="UP000324241"/>
    </source>
</evidence>
<evidence type="ECO:0000313" key="5">
    <source>
        <dbReference type="EMBL" id="KAA8649311.1"/>
    </source>
</evidence>